<feature type="compositionally biased region" description="Pro residues" evidence="1">
    <location>
        <begin position="70"/>
        <end position="83"/>
    </location>
</feature>
<feature type="compositionally biased region" description="Low complexity" evidence="1">
    <location>
        <begin position="128"/>
        <end position="144"/>
    </location>
</feature>
<sequence length="317" mass="33466">MASQALRLTEGSGRATSLPSPTHTHSFVDDKIIFRPSDGGGGGNLAPPPSLGDFKPTPTTNIGQDTPTQAPKPTPAPAPPSPSPLTFRPPAQPVDGGPPSTPEQESPHPIPHSGSSATPEEGPHDSPDSTSNSDTNASSQQSQNKGSFPVTDIPVPPEFTGTLPLSAQETVVVVSICQGTDSCITAGGKTFSVLPNQAFSIPSSITPTSVLVESQPMSSITFDPLAAFSPSAFPQNMQREVQSPFGQEPLTIILLSTTLYFVLSMVSIAGAFSILRRRRRRSHISIRLNDGLQDIQTPRFIDGAHVDSFRVPDILRH</sequence>
<feature type="region of interest" description="Disordered" evidence="1">
    <location>
        <begin position="1"/>
        <end position="155"/>
    </location>
</feature>
<proteinExistence type="predicted"/>
<organism evidence="3">
    <name type="scientific">Psilocybe cubensis</name>
    <name type="common">Psychedelic mushroom</name>
    <name type="synonym">Stropharia cubensis</name>
    <dbReference type="NCBI Taxonomy" id="181762"/>
    <lineage>
        <taxon>Eukaryota</taxon>
        <taxon>Fungi</taxon>
        <taxon>Dikarya</taxon>
        <taxon>Basidiomycota</taxon>
        <taxon>Agaricomycotina</taxon>
        <taxon>Agaricomycetes</taxon>
        <taxon>Agaricomycetidae</taxon>
        <taxon>Agaricales</taxon>
        <taxon>Agaricineae</taxon>
        <taxon>Strophariaceae</taxon>
        <taxon>Psilocybe</taxon>
    </lineage>
</organism>
<accession>A0A8H8CFZ0</accession>
<keyword evidence="2" id="KW-1133">Transmembrane helix</keyword>
<protein>
    <submittedName>
        <fullName evidence="3">Uncharacterized protein</fullName>
    </submittedName>
</protein>
<gene>
    <name evidence="3" type="ORF">JR316_010627</name>
</gene>
<dbReference type="OrthoDB" id="10652382at2759"/>
<dbReference type="AlphaFoldDB" id="A0A8H8CFZ0"/>
<feature type="compositionally biased region" description="Polar residues" evidence="1">
    <location>
        <begin position="14"/>
        <end position="25"/>
    </location>
</feature>
<comment type="caution">
    <text evidence="3">The sequence shown here is derived from an EMBL/GenBank/DDBJ whole genome shotgun (WGS) entry which is preliminary data.</text>
</comment>
<reference evidence="3" key="1">
    <citation type="submission" date="2021-02" db="EMBL/GenBank/DDBJ databases">
        <title>Psilocybe cubensis genome.</title>
        <authorList>
            <person name="Mckernan K.J."/>
            <person name="Crawford S."/>
            <person name="Trippe A."/>
            <person name="Kane L.T."/>
            <person name="Mclaughlin S."/>
        </authorList>
    </citation>
    <scope>NUCLEOTIDE SEQUENCE [LARGE SCALE GENOMIC DNA]</scope>
    <source>
        <strain evidence="3">MGC-MH-2018</strain>
    </source>
</reference>
<dbReference type="EMBL" id="JAFIQS010000012">
    <property type="protein sequence ID" value="KAG5164133.1"/>
    <property type="molecule type" value="Genomic_DNA"/>
</dbReference>
<evidence type="ECO:0000256" key="1">
    <source>
        <dbReference type="SAM" id="MobiDB-lite"/>
    </source>
</evidence>
<evidence type="ECO:0000313" key="3">
    <source>
        <dbReference type="EMBL" id="KAG5164133.1"/>
    </source>
</evidence>
<feature type="transmembrane region" description="Helical" evidence="2">
    <location>
        <begin position="252"/>
        <end position="275"/>
    </location>
</feature>
<keyword evidence="2" id="KW-0812">Transmembrane</keyword>
<keyword evidence="2" id="KW-0472">Membrane</keyword>
<name>A0A8H8CFZ0_PSICU</name>
<evidence type="ECO:0000256" key="2">
    <source>
        <dbReference type="SAM" id="Phobius"/>
    </source>
</evidence>